<gene>
    <name evidence="3" type="ORF">PAC_14858</name>
</gene>
<keyword evidence="2" id="KW-0472">Membrane</keyword>
<dbReference type="STRING" id="576137.A0A1L7XIW2"/>
<reference evidence="3 4" key="1">
    <citation type="submission" date="2016-03" db="EMBL/GenBank/DDBJ databases">
        <authorList>
            <person name="Ploux O."/>
        </authorList>
    </citation>
    <scope>NUCLEOTIDE SEQUENCE [LARGE SCALE GENOMIC DNA]</scope>
    <source>
        <strain evidence="3 4">UAMH 11012</strain>
    </source>
</reference>
<accession>A0A1L7XIW2</accession>
<dbReference type="PANTHER" id="PTHR31965:SF1">
    <property type="entry name" value="TRANSMEMBRANE PROTEIN 42"/>
    <property type="match status" value="1"/>
</dbReference>
<feature type="compositionally biased region" description="Basic and acidic residues" evidence="1">
    <location>
        <begin position="238"/>
        <end position="257"/>
    </location>
</feature>
<feature type="region of interest" description="Disordered" evidence="1">
    <location>
        <begin position="273"/>
        <end position="310"/>
    </location>
</feature>
<keyword evidence="4" id="KW-1185">Reference proteome</keyword>
<evidence type="ECO:0000313" key="4">
    <source>
        <dbReference type="Proteomes" id="UP000184330"/>
    </source>
</evidence>
<organism evidence="3 4">
    <name type="scientific">Phialocephala subalpina</name>
    <dbReference type="NCBI Taxonomy" id="576137"/>
    <lineage>
        <taxon>Eukaryota</taxon>
        <taxon>Fungi</taxon>
        <taxon>Dikarya</taxon>
        <taxon>Ascomycota</taxon>
        <taxon>Pezizomycotina</taxon>
        <taxon>Leotiomycetes</taxon>
        <taxon>Helotiales</taxon>
        <taxon>Mollisiaceae</taxon>
        <taxon>Phialocephala</taxon>
        <taxon>Phialocephala fortinii species complex</taxon>
    </lineage>
</organism>
<dbReference type="PANTHER" id="PTHR31965">
    <property type="entry name" value="TRANSMEMBRANE PROTEIN 42"/>
    <property type="match status" value="1"/>
</dbReference>
<evidence type="ECO:0008006" key="5">
    <source>
        <dbReference type="Google" id="ProtNLM"/>
    </source>
</evidence>
<dbReference type="InterPro" id="IPR039632">
    <property type="entry name" value="TMEM42"/>
</dbReference>
<dbReference type="Proteomes" id="UP000184330">
    <property type="component" value="Unassembled WGS sequence"/>
</dbReference>
<feature type="region of interest" description="Disordered" evidence="1">
    <location>
        <begin position="238"/>
        <end position="261"/>
    </location>
</feature>
<feature type="transmembrane region" description="Helical" evidence="2">
    <location>
        <begin position="189"/>
        <end position="209"/>
    </location>
</feature>
<name>A0A1L7XIW2_9HELO</name>
<protein>
    <recommendedName>
        <fullName evidence="5">Transmembrane protein 42</fullName>
    </recommendedName>
</protein>
<sequence length="310" mass="33176">MPTLRQRPPKTQKPDSRDTTSPPARGPKSAATTAMEAAADANDPHQPLLGSTTAPAKEGTGGVEQQRALSGRRADADAPSSTSTSDETEGEEGDRETMENLSRKSQWIVLAVASGGCAAFNGVFAKLTTTELTTKFATWVANLVGLGNLEGAVEVVVRAIFFGLNLIFNAIMWTLFTKALARGTSTTQVSILNTSSNFMLTAVLGWLIFSESLPPLWFLGAALLVAGNVIIGRRDEGEEKDVHGRAENGEGSGREEVGEGLLVAEEVELDEDLDLEERKRKEEQDVLDLGLDEHQQQQGRRGGGSQDLLS</sequence>
<proteinExistence type="predicted"/>
<feature type="transmembrane region" description="Helical" evidence="2">
    <location>
        <begin position="155"/>
        <end position="177"/>
    </location>
</feature>
<keyword evidence="2" id="KW-0812">Transmembrane</keyword>
<keyword evidence="2" id="KW-1133">Transmembrane helix</keyword>
<evidence type="ECO:0000256" key="1">
    <source>
        <dbReference type="SAM" id="MobiDB-lite"/>
    </source>
</evidence>
<evidence type="ECO:0000313" key="3">
    <source>
        <dbReference type="EMBL" id="CZR64958.1"/>
    </source>
</evidence>
<feature type="region of interest" description="Disordered" evidence="1">
    <location>
        <begin position="1"/>
        <end position="100"/>
    </location>
</feature>
<feature type="compositionally biased region" description="Low complexity" evidence="1">
    <location>
        <begin position="30"/>
        <end position="41"/>
    </location>
</feature>
<dbReference type="EMBL" id="FJOG01000028">
    <property type="protein sequence ID" value="CZR64958.1"/>
    <property type="molecule type" value="Genomic_DNA"/>
</dbReference>
<feature type="transmembrane region" description="Helical" evidence="2">
    <location>
        <begin position="107"/>
        <end position="125"/>
    </location>
</feature>
<dbReference type="AlphaFoldDB" id="A0A1L7XIW2"/>
<dbReference type="InterPro" id="IPR037185">
    <property type="entry name" value="EmrE-like"/>
</dbReference>
<feature type="compositionally biased region" description="Gly residues" evidence="1">
    <location>
        <begin position="300"/>
        <end position="310"/>
    </location>
</feature>
<evidence type="ECO:0000256" key="2">
    <source>
        <dbReference type="SAM" id="Phobius"/>
    </source>
</evidence>
<dbReference type="SUPFAM" id="SSF103481">
    <property type="entry name" value="Multidrug resistance efflux transporter EmrE"/>
    <property type="match status" value="1"/>
</dbReference>
<dbReference type="OrthoDB" id="5854584at2759"/>
<feature type="transmembrane region" description="Helical" evidence="2">
    <location>
        <begin position="215"/>
        <end position="231"/>
    </location>
</feature>